<dbReference type="Pfam" id="PF25179">
    <property type="entry name" value="LMF1_C"/>
    <property type="match status" value="1"/>
</dbReference>
<dbReference type="InterPro" id="IPR009613">
    <property type="entry name" value="LMF"/>
</dbReference>
<evidence type="ECO:0000313" key="13">
    <source>
        <dbReference type="Proteomes" id="UP001158576"/>
    </source>
</evidence>
<keyword evidence="3 8" id="KW-0812">Transmembrane</keyword>
<feature type="transmembrane region" description="Helical" evidence="8">
    <location>
        <begin position="265"/>
        <end position="288"/>
    </location>
</feature>
<evidence type="ECO:0000256" key="6">
    <source>
        <dbReference type="ARBA" id="ARBA00023136"/>
    </source>
</evidence>
<keyword evidence="4 8" id="KW-0256">Endoplasmic reticulum</keyword>
<evidence type="ECO:0000256" key="7">
    <source>
        <dbReference type="ARBA" id="ARBA00023180"/>
    </source>
</evidence>
<organism evidence="12 13">
    <name type="scientific">Oikopleura dioica</name>
    <name type="common">Tunicate</name>
    <dbReference type="NCBI Taxonomy" id="34765"/>
    <lineage>
        <taxon>Eukaryota</taxon>
        <taxon>Metazoa</taxon>
        <taxon>Chordata</taxon>
        <taxon>Tunicata</taxon>
        <taxon>Appendicularia</taxon>
        <taxon>Copelata</taxon>
        <taxon>Oikopleuridae</taxon>
        <taxon>Oikopleura</taxon>
    </lineage>
</organism>
<feature type="region of interest" description="Disordered" evidence="9">
    <location>
        <begin position="1"/>
        <end position="22"/>
    </location>
</feature>
<keyword evidence="7" id="KW-0325">Glycoprotein</keyword>
<feature type="domain" description="Lipase maturation factor 1/2 N-terminal" evidence="10">
    <location>
        <begin position="144"/>
        <end position="293"/>
    </location>
</feature>
<dbReference type="PANTHER" id="PTHR14463:SF5">
    <property type="entry name" value="LIPASE MATURATION FACTOR 2"/>
    <property type="match status" value="1"/>
</dbReference>
<feature type="compositionally biased region" description="Basic and acidic residues" evidence="9">
    <location>
        <begin position="1"/>
        <end position="13"/>
    </location>
</feature>
<dbReference type="InterPro" id="IPR057433">
    <property type="entry name" value="LMF1/2_C"/>
</dbReference>
<feature type="transmembrane region" description="Helical" evidence="8">
    <location>
        <begin position="146"/>
        <end position="164"/>
    </location>
</feature>
<reference evidence="12 13" key="1">
    <citation type="submission" date="2021-04" db="EMBL/GenBank/DDBJ databases">
        <authorList>
            <person name="Bliznina A."/>
        </authorList>
    </citation>
    <scope>NUCLEOTIDE SEQUENCE [LARGE SCALE GENOMIC DNA]</scope>
</reference>
<evidence type="ECO:0000256" key="1">
    <source>
        <dbReference type="ARBA" id="ARBA00004477"/>
    </source>
</evidence>
<evidence type="ECO:0000313" key="12">
    <source>
        <dbReference type="EMBL" id="CAG5111097.1"/>
    </source>
</evidence>
<gene>
    <name evidence="12" type="ORF">OKIOD_LOCUS14198</name>
</gene>
<feature type="transmembrane region" description="Helical" evidence="8">
    <location>
        <begin position="356"/>
        <end position="373"/>
    </location>
</feature>
<sequence>MAKHDNIVRKTKDEEDSEAETSSSGIDRVAELTLQGASFIFFAAFASIYFQIPGLYGPNGLLPVDELIPQKAELDPRAFWEDPNLFIFSNRFGFTVTEFMEVLSLLGMVISGTMSFLKSARNASGFILLYVFYLSIYRVGQTFMHFQWDIMLLEFGVLCVLLSISPKQGIFLCRWLLLRLLFHSGYKKLESGCPTWWGLTALDWHFESQCIPTPLAYYAHHLPKIFLKLSVLLTYISQMGIVLLVLSPSRRLRIFSGWVHILHQIGILATGNYNFFNLLTILLGFTCFDDKHLGRGKQKKEGSGKCSRIFAALFEIAQLSALAYGISKCIFIDSDGDMGLLETAEDQSKLKAVRDLVLLPSTLVGFLLLVFSIKLTRKDLLALPFSLLIFTASLKHFYDIDRDLQQKLNDQLKPFPQIADLDERFELTHSYGLFRRMTGVGGRPEVVVEVEVDNDYFELEFPYKPTSLERSCPWCFPHQPRLDWQMWFAALAPRIEYDPWLITLAIRLLQDSTDVQDLFHNYGRRVDYKKFIHLRKVTAVRMFKYKYHYTDPEKSKNIWKRSEKTVHLGRITLKNEGLLGFIEKQNLHIKNYRIDPTLHGIRSYMKRFAPEKFIWTCFATFLCLCYWI</sequence>
<dbReference type="Pfam" id="PF06762">
    <property type="entry name" value="LMF1"/>
    <property type="match status" value="1"/>
</dbReference>
<keyword evidence="5 8" id="KW-1133">Transmembrane helix</keyword>
<evidence type="ECO:0000256" key="4">
    <source>
        <dbReference type="ARBA" id="ARBA00022824"/>
    </source>
</evidence>
<feature type="domain" description="Lipase maturation factor 1/2 C-terminal" evidence="11">
    <location>
        <begin position="428"/>
        <end position="564"/>
    </location>
</feature>
<evidence type="ECO:0000259" key="10">
    <source>
        <dbReference type="Pfam" id="PF06762"/>
    </source>
</evidence>
<evidence type="ECO:0000256" key="5">
    <source>
        <dbReference type="ARBA" id="ARBA00022989"/>
    </source>
</evidence>
<proteinExistence type="inferred from homology"/>
<feature type="transmembrane region" description="Helical" evidence="8">
    <location>
        <begin position="123"/>
        <end position="140"/>
    </location>
</feature>
<comment type="function">
    <text evidence="8">Involved in the maturation of specific proteins in the endoplasmic reticulum.</text>
</comment>
<feature type="transmembrane region" description="Helical" evidence="8">
    <location>
        <begin position="92"/>
        <end position="111"/>
    </location>
</feature>
<keyword evidence="6 8" id="KW-0472">Membrane</keyword>
<evidence type="ECO:0000259" key="11">
    <source>
        <dbReference type="Pfam" id="PF25179"/>
    </source>
</evidence>
<feature type="transmembrane region" description="Helical" evidence="8">
    <location>
        <begin position="32"/>
        <end position="52"/>
    </location>
</feature>
<evidence type="ECO:0000256" key="9">
    <source>
        <dbReference type="SAM" id="MobiDB-lite"/>
    </source>
</evidence>
<comment type="subcellular location">
    <subcellularLocation>
        <location evidence="1 8">Endoplasmic reticulum membrane</location>
        <topology evidence="1 8">Multi-pass membrane protein</topology>
    </subcellularLocation>
</comment>
<dbReference type="Proteomes" id="UP001158576">
    <property type="component" value="Chromosome 2"/>
</dbReference>
<evidence type="ECO:0000256" key="3">
    <source>
        <dbReference type="ARBA" id="ARBA00022692"/>
    </source>
</evidence>
<comment type="similarity">
    <text evidence="2 8">Belongs to the lipase maturation factor family.</text>
</comment>
<keyword evidence="13" id="KW-1185">Reference proteome</keyword>
<dbReference type="InterPro" id="IPR057434">
    <property type="entry name" value="LMF1/2_N"/>
</dbReference>
<dbReference type="EMBL" id="OU015567">
    <property type="protein sequence ID" value="CAG5111097.1"/>
    <property type="molecule type" value="Genomic_DNA"/>
</dbReference>
<evidence type="ECO:0000256" key="2">
    <source>
        <dbReference type="ARBA" id="ARBA00005512"/>
    </source>
</evidence>
<feature type="transmembrane region" description="Helical" evidence="8">
    <location>
        <begin position="380"/>
        <end position="398"/>
    </location>
</feature>
<evidence type="ECO:0000256" key="8">
    <source>
        <dbReference type="RuleBase" id="RU361229"/>
    </source>
</evidence>
<protein>
    <recommendedName>
        <fullName evidence="8">Lipase maturation factor</fullName>
    </recommendedName>
</protein>
<feature type="transmembrane region" description="Helical" evidence="8">
    <location>
        <begin position="225"/>
        <end position="245"/>
    </location>
</feature>
<dbReference type="PANTHER" id="PTHR14463">
    <property type="entry name" value="LIPASE MATURATION FACTOR"/>
    <property type="match status" value="1"/>
</dbReference>
<feature type="transmembrane region" description="Helical" evidence="8">
    <location>
        <begin position="309"/>
        <end position="327"/>
    </location>
</feature>
<name>A0ABN7T210_OIKDI</name>
<accession>A0ABN7T210</accession>